<evidence type="ECO:0000256" key="4">
    <source>
        <dbReference type="ARBA" id="ARBA00033751"/>
    </source>
</evidence>
<dbReference type="GO" id="GO:0018909">
    <property type="term" value="P:dodecyl sulfate metabolic process"/>
    <property type="evidence" value="ECO:0007669"/>
    <property type="project" value="InterPro"/>
</dbReference>
<evidence type="ECO:0000313" key="6">
    <source>
        <dbReference type="EMBL" id="CEP26750.1"/>
    </source>
</evidence>
<dbReference type="Gene3D" id="1.25.40.880">
    <property type="entry name" value="Alkyl sulfatase, dimerisation domain"/>
    <property type="match status" value="1"/>
</dbReference>
<dbReference type="Pfam" id="PF14863">
    <property type="entry name" value="Alkyl_sulf_dimr"/>
    <property type="match status" value="1"/>
</dbReference>
<keyword evidence="1" id="KW-0479">Metal-binding</keyword>
<dbReference type="Pfam" id="PF14864">
    <property type="entry name" value="Alkyl_sulf_C"/>
    <property type="match status" value="1"/>
</dbReference>
<proteinExistence type="inferred from homology"/>
<protein>
    <submittedName>
        <fullName evidence="6">Beta-lactamase domain protein</fullName>
    </submittedName>
</protein>
<dbReference type="InterPro" id="IPR044097">
    <property type="entry name" value="Bds1/SdsA1_MBL-fold"/>
</dbReference>
<dbReference type="Pfam" id="PF00753">
    <property type="entry name" value="Lactamase_B"/>
    <property type="match status" value="1"/>
</dbReference>
<dbReference type="SUPFAM" id="SSF56281">
    <property type="entry name" value="Metallo-hydrolase/oxidoreductase"/>
    <property type="match status" value="1"/>
</dbReference>
<dbReference type="InterPro" id="IPR052195">
    <property type="entry name" value="Bact_Alkyl/Aryl-Sulfatase"/>
</dbReference>
<dbReference type="GO" id="GO:0018741">
    <property type="term" value="F:linear primary-alkylsulfatase activity"/>
    <property type="evidence" value="ECO:0007669"/>
    <property type="project" value="InterPro"/>
</dbReference>
<keyword evidence="3" id="KW-0862">Zinc</keyword>
<evidence type="ECO:0000256" key="2">
    <source>
        <dbReference type="ARBA" id="ARBA00022801"/>
    </source>
</evidence>
<dbReference type="InterPro" id="IPR029228">
    <property type="entry name" value="Alkyl_sulf_dimr"/>
</dbReference>
<dbReference type="EMBL" id="LM676424">
    <property type="protein sequence ID" value="CEP26750.1"/>
    <property type="molecule type" value="Genomic_DNA"/>
</dbReference>
<evidence type="ECO:0000259" key="5">
    <source>
        <dbReference type="SMART" id="SM00849"/>
    </source>
</evidence>
<keyword evidence="2" id="KW-0378">Hydrolase</keyword>
<gene>
    <name evidence="6" type="ORF">PFCIRM138_09715</name>
</gene>
<reference evidence="6" key="1">
    <citation type="submission" date="2014-08" db="EMBL/GenBank/DDBJ databases">
        <authorList>
            <person name="Falentin Helene"/>
        </authorList>
    </citation>
    <scope>NUCLEOTIDE SEQUENCE</scope>
</reference>
<dbReference type="InterPro" id="IPR036527">
    <property type="entry name" value="SCP2_sterol-bd_dom_sf"/>
</dbReference>
<comment type="similarity">
    <text evidence="4">Belongs to the metallo-beta-lactamase superfamily. Type III sulfatase family.</text>
</comment>
<sequence>MTEIDIHTHTALSDAEAVVRHADGGLDDATKPATGFTRQLNAGVAERLGIDLDDASNSEYEVARAHLVRPADTLEILDDQGRQVWNVRKFDFLKDPQVPATVNPSLWVHAKSDRLAGLFEVVPDTIYQVRGFDISNLTLVKSKTGWIVLDVLTTTETARAALKFAEEGLNADIANNIRAILISHSHADHFGGIEGIIASERIGRTEDGLVPIYAPAGFLEEAVSEKVYAGTAMSRRSDYQFGTAAAARAHQGSLPGLSQITPKGTVNLPRPTHVIEHDQTIVLDGVEVFFQLTPGTEAPAEMNNYFPQFRALWLADNTLATLHNLYPIRGAQVRDAKAWVNYILDLVHRFGAQATVAFQAHEWPHENTAEQPNAVREYLLNTAAVYKYIHDQTLHLANQGYTADEIGRRIEVPDQLLKHWYIRPYYGSVEINAHAVYNRYLGYFNGNPINLFPLAEEQFARKFVEYGGSADQVLQRAQADFDAGDYQWAAYAANQVVFTDPDNQRARYLAADALEQLGYQSEPSIWRNAYLQGAEELRHGVDSSQQLIGNKGALLSHVSVESVLDYLAISLDGQKAASDDFELELTVEHPDTGQDAESYLLYLRGGALLYHRIEGSDGTRPHATLLRSQLGALIAGRPVPVGIERDAHDLLGRLQGYLVNLAASSRFNIIEP</sequence>
<dbReference type="Gene3D" id="3.60.15.30">
    <property type="entry name" value="Metallo-beta-lactamase domain"/>
    <property type="match status" value="1"/>
</dbReference>
<dbReference type="InterPro" id="IPR038536">
    <property type="entry name" value="Alkyl/aryl-sulf_dimr_sf"/>
</dbReference>
<dbReference type="PANTHER" id="PTHR43223:SF1">
    <property type="entry name" value="ALKYL_ARYL-SULFATASE BDS1"/>
    <property type="match status" value="1"/>
</dbReference>
<dbReference type="SMART" id="SM00849">
    <property type="entry name" value="Lactamase_B"/>
    <property type="match status" value="1"/>
</dbReference>
<dbReference type="GO" id="GO:0046983">
    <property type="term" value="F:protein dimerization activity"/>
    <property type="evidence" value="ECO:0007669"/>
    <property type="project" value="InterPro"/>
</dbReference>
<dbReference type="AlphaFoldDB" id="A0A0B7NSD5"/>
<dbReference type="CDD" id="cd07710">
    <property type="entry name" value="arylsulfatase_Sdsa1-like_MBL-fold"/>
    <property type="match status" value="1"/>
</dbReference>
<feature type="domain" description="Metallo-beta-lactamase" evidence="5">
    <location>
        <begin position="134"/>
        <end position="361"/>
    </location>
</feature>
<dbReference type="InterPro" id="IPR036866">
    <property type="entry name" value="RibonucZ/Hydroxyglut_hydro"/>
</dbReference>
<accession>A0A0B7NSD5</accession>
<dbReference type="GO" id="GO:0046872">
    <property type="term" value="F:metal ion binding"/>
    <property type="evidence" value="ECO:0007669"/>
    <property type="project" value="UniProtKB-KW"/>
</dbReference>
<name>A0A0B7NSD5_PROFF</name>
<organism evidence="6">
    <name type="scientific">Propionibacterium freudenreichii subsp. freudenreichii</name>
    <dbReference type="NCBI Taxonomy" id="66712"/>
    <lineage>
        <taxon>Bacteria</taxon>
        <taxon>Bacillati</taxon>
        <taxon>Actinomycetota</taxon>
        <taxon>Actinomycetes</taxon>
        <taxon>Propionibacteriales</taxon>
        <taxon>Propionibacteriaceae</taxon>
        <taxon>Propionibacterium</taxon>
    </lineage>
</organism>
<dbReference type="Gene3D" id="3.30.1050.10">
    <property type="entry name" value="SCP2 sterol-binding domain"/>
    <property type="match status" value="1"/>
</dbReference>
<evidence type="ECO:0000256" key="1">
    <source>
        <dbReference type="ARBA" id="ARBA00022723"/>
    </source>
</evidence>
<dbReference type="InterPro" id="IPR001279">
    <property type="entry name" value="Metallo-B-lactamas"/>
</dbReference>
<dbReference type="InterPro" id="IPR029229">
    <property type="entry name" value="Alkyl_sulf_C"/>
</dbReference>
<dbReference type="PANTHER" id="PTHR43223">
    <property type="entry name" value="ALKYL/ARYL-SULFATASE"/>
    <property type="match status" value="1"/>
</dbReference>
<evidence type="ECO:0000256" key="3">
    <source>
        <dbReference type="ARBA" id="ARBA00022833"/>
    </source>
</evidence>